<name>R0GTS8_9BRAS</name>
<feature type="region of interest" description="Disordered" evidence="6">
    <location>
        <begin position="430"/>
        <end position="465"/>
    </location>
</feature>
<dbReference type="Pfam" id="PF08646">
    <property type="entry name" value="Rep_fac-A_C"/>
    <property type="match status" value="1"/>
</dbReference>
<feature type="domain" description="Replication protein A 70 kDa DNA-binding subunit B/D first OB fold" evidence="7">
    <location>
        <begin position="3"/>
        <end position="63"/>
    </location>
</feature>
<protein>
    <recommendedName>
        <fullName evidence="11">DUF223 domain-containing protein</fullName>
    </recommendedName>
</protein>
<proteinExistence type="inferred from homology"/>
<evidence type="ECO:0008006" key="11">
    <source>
        <dbReference type="Google" id="ProtNLM"/>
    </source>
</evidence>
<dbReference type="AlphaFoldDB" id="R0GTS8"/>
<dbReference type="eggNOG" id="KOG0851">
    <property type="taxonomic scope" value="Eukaryota"/>
</dbReference>
<comment type="similarity">
    <text evidence="1">Belongs to the replication factor A protein 1 family.</text>
</comment>
<evidence type="ECO:0000256" key="2">
    <source>
        <dbReference type="ARBA" id="ARBA00022723"/>
    </source>
</evidence>
<accession>R0GTS8</accession>
<evidence type="ECO:0000313" key="9">
    <source>
        <dbReference type="EMBL" id="EOA15725.1"/>
    </source>
</evidence>
<dbReference type="STRING" id="81985.R0GTS8"/>
<sequence length="483" mass="53503">MTKGHKIQATIKNSLTGLFRDQLGEGDTRILINFGLFHSAGMYRTTNHPYRIAFIPNTKVRKCEIPLPYELDGFSPVKFGDILDGTLDDNYLVDVLGQLVNVTQLEDIPVNGKDTKKITLELRDELDQSLSVVLWGAFAEHINNNIQAAPETIVVCAVQFGKIKVWKNNRSLSNAYNCSAVVLNPELTGSSKDDLSLAVVNSNPFAIVGGVSDREDFFVHTPRRTICEVKWSREIAKCIVMATIFSIDGDMGWYYWSCSVCAKKVTHILLEGGDDDEATEFLPLTFQCTKCNIDNPVLVPRFKLHLRVTDHTGDTTFMLWDNLTQQIIGQTSTQLAPPEHNEIQEEDLIPVVVTNVIGKTFLFKICIDKEHIVYKHNTYKVMKIITDADMISEFSVLDSPHGTIDTVGCIGGGGSFVSSPSEGTLLLTDVDGPSGSSISPDSTQAKRKVSTPKASIDTDEQTSTSKKICHVKVKLEKIEKTKE</sequence>
<evidence type="ECO:0000256" key="4">
    <source>
        <dbReference type="ARBA" id="ARBA00022833"/>
    </source>
</evidence>
<feature type="non-terminal residue" evidence="9">
    <location>
        <position position="483"/>
    </location>
</feature>
<dbReference type="SUPFAM" id="SSF50249">
    <property type="entry name" value="Nucleic acid-binding proteins"/>
    <property type="match status" value="3"/>
</dbReference>
<dbReference type="CDD" id="cd04476">
    <property type="entry name" value="RPA1_DBD_C"/>
    <property type="match status" value="1"/>
</dbReference>
<dbReference type="EMBL" id="KB870811">
    <property type="protein sequence ID" value="EOA15725.1"/>
    <property type="molecule type" value="Genomic_DNA"/>
</dbReference>
<gene>
    <name evidence="9" type="ORF">CARUB_v10006633mg</name>
</gene>
<evidence type="ECO:0000259" key="8">
    <source>
        <dbReference type="Pfam" id="PF08646"/>
    </source>
</evidence>
<dbReference type="InterPro" id="IPR012340">
    <property type="entry name" value="NA-bd_OB-fold"/>
</dbReference>
<dbReference type="PANTHER" id="PTHR47165">
    <property type="entry name" value="OS03G0429900 PROTEIN"/>
    <property type="match status" value="1"/>
</dbReference>
<keyword evidence="10" id="KW-1185">Reference proteome</keyword>
<evidence type="ECO:0000256" key="1">
    <source>
        <dbReference type="ARBA" id="ARBA00005690"/>
    </source>
</evidence>
<dbReference type="GO" id="GO:0003677">
    <property type="term" value="F:DNA binding"/>
    <property type="evidence" value="ECO:0007669"/>
    <property type="project" value="UniProtKB-KW"/>
</dbReference>
<feature type="compositionally biased region" description="Low complexity" evidence="6">
    <location>
        <begin position="431"/>
        <end position="442"/>
    </location>
</feature>
<dbReference type="CDD" id="cd04480">
    <property type="entry name" value="RPA1_DBD_A_like"/>
    <property type="match status" value="1"/>
</dbReference>
<evidence type="ECO:0000313" key="10">
    <source>
        <dbReference type="Proteomes" id="UP000029121"/>
    </source>
</evidence>
<keyword evidence="2" id="KW-0479">Metal-binding</keyword>
<dbReference type="InterPro" id="IPR047192">
    <property type="entry name" value="Euk_RPA1_DBD_C"/>
</dbReference>
<dbReference type="GO" id="GO:0008270">
    <property type="term" value="F:zinc ion binding"/>
    <property type="evidence" value="ECO:0007669"/>
    <property type="project" value="UniProtKB-KW"/>
</dbReference>
<dbReference type="CDD" id="cd04481">
    <property type="entry name" value="RPA1_DBD_B_like"/>
    <property type="match status" value="1"/>
</dbReference>
<evidence type="ECO:0000256" key="5">
    <source>
        <dbReference type="ARBA" id="ARBA00023125"/>
    </source>
</evidence>
<evidence type="ECO:0000256" key="6">
    <source>
        <dbReference type="SAM" id="MobiDB-lite"/>
    </source>
</evidence>
<dbReference type="InterPro" id="IPR013955">
    <property type="entry name" value="Rep_factor-A_C"/>
</dbReference>
<dbReference type="Gene3D" id="2.40.50.140">
    <property type="entry name" value="Nucleic acid-binding proteins"/>
    <property type="match status" value="3"/>
</dbReference>
<dbReference type="Proteomes" id="UP000029121">
    <property type="component" value="Unassembled WGS sequence"/>
</dbReference>
<evidence type="ECO:0000259" key="7">
    <source>
        <dbReference type="Pfam" id="PF02721"/>
    </source>
</evidence>
<keyword evidence="3" id="KW-0863">Zinc-finger</keyword>
<dbReference type="PANTHER" id="PTHR47165:SF4">
    <property type="entry name" value="OS03G0429900 PROTEIN"/>
    <property type="match status" value="1"/>
</dbReference>
<organism evidence="9 10">
    <name type="scientific">Capsella rubella</name>
    <dbReference type="NCBI Taxonomy" id="81985"/>
    <lineage>
        <taxon>Eukaryota</taxon>
        <taxon>Viridiplantae</taxon>
        <taxon>Streptophyta</taxon>
        <taxon>Embryophyta</taxon>
        <taxon>Tracheophyta</taxon>
        <taxon>Spermatophyta</taxon>
        <taxon>Magnoliopsida</taxon>
        <taxon>eudicotyledons</taxon>
        <taxon>Gunneridae</taxon>
        <taxon>Pentapetalae</taxon>
        <taxon>rosids</taxon>
        <taxon>malvids</taxon>
        <taxon>Brassicales</taxon>
        <taxon>Brassicaceae</taxon>
        <taxon>Camelineae</taxon>
        <taxon>Capsella</taxon>
    </lineage>
</organism>
<keyword evidence="4" id="KW-0862">Zinc</keyword>
<keyword evidence="5" id="KW-0238">DNA-binding</keyword>
<dbReference type="Pfam" id="PF02721">
    <property type="entry name" value="DUF223"/>
    <property type="match status" value="1"/>
</dbReference>
<dbReference type="InterPro" id="IPR003871">
    <property type="entry name" value="RFA1B/D_OB_1st"/>
</dbReference>
<feature type="domain" description="Replication factor A C-terminal" evidence="8">
    <location>
        <begin position="240"/>
        <end position="384"/>
    </location>
</feature>
<evidence type="ECO:0000256" key="3">
    <source>
        <dbReference type="ARBA" id="ARBA00022771"/>
    </source>
</evidence>
<reference evidence="10" key="1">
    <citation type="journal article" date="2013" name="Nat. Genet.">
        <title>The Capsella rubella genome and the genomic consequences of rapid mating system evolution.</title>
        <authorList>
            <person name="Slotte T."/>
            <person name="Hazzouri K.M."/>
            <person name="Agren J.A."/>
            <person name="Koenig D."/>
            <person name="Maumus F."/>
            <person name="Guo Y.L."/>
            <person name="Steige K."/>
            <person name="Platts A.E."/>
            <person name="Escobar J.S."/>
            <person name="Newman L.K."/>
            <person name="Wang W."/>
            <person name="Mandakova T."/>
            <person name="Vello E."/>
            <person name="Smith L.M."/>
            <person name="Henz S.R."/>
            <person name="Steffen J."/>
            <person name="Takuno S."/>
            <person name="Brandvain Y."/>
            <person name="Coop G."/>
            <person name="Andolfatto P."/>
            <person name="Hu T.T."/>
            <person name="Blanchette M."/>
            <person name="Clark R.M."/>
            <person name="Quesneville H."/>
            <person name="Nordborg M."/>
            <person name="Gaut B.S."/>
            <person name="Lysak M.A."/>
            <person name="Jenkins J."/>
            <person name="Grimwood J."/>
            <person name="Chapman J."/>
            <person name="Prochnik S."/>
            <person name="Shu S."/>
            <person name="Rokhsar D."/>
            <person name="Schmutz J."/>
            <person name="Weigel D."/>
            <person name="Wright S.I."/>
        </authorList>
    </citation>
    <scope>NUCLEOTIDE SEQUENCE [LARGE SCALE GENOMIC DNA]</scope>
    <source>
        <strain evidence="10">cv. Monte Gargano</strain>
    </source>
</reference>